<proteinExistence type="predicted"/>
<dbReference type="EMBL" id="JANBPG010000139">
    <property type="protein sequence ID" value="KAJ1899619.1"/>
    <property type="molecule type" value="Genomic_DNA"/>
</dbReference>
<sequence>MDANVLRAERTLTHLSTIYLANTDAVTANIALVVDTILAQNLFAYLGKPGITMEIANKYTVAVNKWVQRINSMTREAKKSSETRFAGALLMKHTALQSPLLLLDNATEWTSNLLNIISKTQITPVYQASLQTLLVFMDIVREVPALHRDIASAKVPQMNLTILDLAEKNPDLVDTVLEILMCSASWFPTLFRPSIDKTEALCLRILSGAMSRPNPQTCTLAAQCLASLSTAGGKMTVEERWYDYARKAMGTIELCIDHLMFNNAMQADSKDCQSRFQLPSFADNFTISIPQAVDRITSMSDLLIALLTRPFGVDLPIPADALVALASKLALVPMRVANSKSSRTEFSLIPMLTPEIQRASIRILATMAMALGNYMLPYLSAVARTVAVINTRQIASPATQVALYKLIQLYVEAYDYGFVAFLPKEVLELAISDISVQSKRQTTAITATSQASALSSSGSRKRGGNGRARTLEGLMTDDDIQASLVHWTDVVLAALETIMALFRHTPTAISSTMRTQLDGQILTLLMLDMVGSYESPFACRQTDTPYKVALYKCLQASVVSPDPWHRAILPHALTTFTAGLADSSPEVRSICTQALDVIELMMHARLPAQLRAPDSEKNVEAEGLIAGSIFSDEATIDAALTGMLISEDADSVESETKRFKQSNALKSHAATAVEDAPTAVHVDFSATSSVEAVEPEAPAFSFAPFSPQAALPADMPTAPAAAPASTFTPKPTVTPITLKPAPAQTKQAPKKPAAPVDEGDDNDNVIPDIVMEGSDSEDDEEL</sequence>
<accession>A0ACC1IRQ7</accession>
<organism evidence="1 2">
    <name type="scientific">Kickxella alabastrina</name>
    <dbReference type="NCBI Taxonomy" id="61397"/>
    <lineage>
        <taxon>Eukaryota</taxon>
        <taxon>Fungi</taxon>
        <taxon>Fungi incertae sedis</taxon>
        <taxon>Zoopagomycota</taxon>
        <taxon>Kickxellomycotina</taxon>
        <taxon>Kickxellomycetes</taxon>
        <taxon>Kickxellales</taxon>
        <taxon>Kickxellaceae</taxon>
        <taxon>Kickxella</taxon>
    </lineage>
</organism>
<evidence type="ECO:0000313" key="1">
    <source>
        <dbReference type="EMBL" id="KAJ1899619.1"/>
    </source>
</evidence>
<keyword evidence="2" id="KW-1185">Reference proteome</keyword>
<gene>
    <name evidence="1" type="ORF">LPJ66_001992</name>
</gene>
<evidence type="ECO:0000313" key="2">
    <source>
        <dbReference type="Proteomes" id="UP001150581"/>
    </source>
</evidence>
<protein>
    <submittedName>
        <fullName evidence="1">Uncharacterized protein</fullName>
    </submittedName>
</protein>
<reference evidence="1" key="1">
    <citation type="submission" date="2022-07" db="EMBL/GenBank/DDBJ databases">
        <title>Phylogenomic reconstructions and comparative analyses of Kickxellomycotina fungi.</title>
        <authorList>
            <person name="Reynolds N.K."/>
            <person name="Stajich J.E."/>
            <person name="Barry K."/>
            <person name="Grigoriev I.V."/>
            <person name="Crous P."/>
            <person name="Smith M.E."/>
        </authorList>
    </citation>
    <scope>NUCLEOTIDE SEQUENCE</scope>
    <source>
        <strain evidence="1">Benny 63K</strain>
    </source>
</reference>
<name>A0ACC1IRQ7_9FUNG</name>
<comment type="caution">
    <text evidence="1">The sequence shown here is derived from an EMBL/GenBank/DDBJ whole genome shotgun (WGS) entry which is preliminary data.</text>
</comment>
<dbReference type="Proteomes" id="UP001150581">
    <property type="component" value="Unassembled WGS sequence"/>
</dbReference>